<evidence type="ECO:0000256" key="5">
    <source>
        <dbReference type="ARBA" id="ARBA00022813"/>
    </source>
</evidence>
<reference evidence="19 20" key="1">
    <citation type="submission" date="2014-01" db="EMBL/GenBank/DDBJ databases">
        <authorList>
            <person name="Durkin A.S."/>
            <person name="McCorrison J."/>
            <person name="Torralba M."/>
            <person name="Gillis M."/>
            <person name="Haft D.H."/>
            <person name="Methe B."/>
            <person name="Sutton G."/>
            <person name="Nelson K.E."/>
        </authorList>
    </citation>
    <scope>NUCLEOTIDE SEQUENCE [LARGE SCALE GENOMIC DNA]</scope>
    <source>
        <strain evidence="19 20">205/92</strain>
    </source>
</reference>
<evidence type="ECO:0000256" key="2">
    <source>
        <dbReference type="ARBA" id="ARBA00022490"/>
    </source>
</evidence>
<dbReference type="FunFam" id="2.40.40.20:FF:000004">
    <property type="entry name" value="Aspartate 1-decarboxylase"/>
    <property type="match status" value="1"/>
</dbReference>
<feature type="active site" description="Proton donor" evidence="14 15">
    <location>
        <position position="77"/>
    </location>
</feature>
<comment type="caution">
    <text evidence="19">The sequence shown here is derived from an EMBL/GenBank/DDBJ whole genome shotgun (WGS) entry which is preliminary data.</text>
</comment>
<feature type="active site" description="Schiff-base intermediate with substrate; via pyruvic acid" evidence="14 15">
    <location>
        <position position="44"/>
    </location>
</feature>
<comment type="function">
    <text evidence="11 14">Catalyzes the pyruvoyl-dependent decarboxylation of aspartate to produce beta-alanine.</text>
</comment>
<dbReference type="GO" id="GO:0005829">
    <property type="term" value="C:cytosol"/>
    <property type="evidence" value="ECO:0007669"/>
    <property type="project" value="TreeGrafter"/>
</dbReference>
<feature type="modified residue" description="Pyruvic acid (Ser)" evidence="14 17">
    <location>
        <position position="44"/>
    </location>
</feature>
<name>A0AAV3M5X5_9GAMM</name>
<dbReference type="SUPFAM" id="SSF50692">
    <property type="entry name" value="ADC-like"/>
    <property type="match status" value="1"/>
</dbReference>
<keyword evidence="9 14" id="KW-0670">Pyruvate</keyword>
<keyword evidence="4 14" id="KW-0210">Decarboxylase</keyword>
<comment type="subcellular location">
    <subcellularLocation>
        <location evidence="1 14">Cytoplasm</location>
    </subcellularLocation>
</comment>
<keyword evidence="8 14" id="KW-0704">Schiff base</keyword>
<dbReference type="Gene3D" id="2.40.40.20">
    <property type="match status" value="1"/>
</dbReference>
<evidence type="ECO:0000256" key="8">
    <source>
        <dbReference type="ARBA" id="ARBA00023270"/>
    </source>
</evidence>
<keyword evidence="6 14" id="KW-0865">Zymogen</keyword>
<comment type="cofactor">
    <cofactor evidence="14 15">
        <name>pyruvate</name>
        <dbReference type="ChEBI" id="CHEBI:15361"/>
    </cofactor>
    <text evidence="14 15">Binds 1 pyruvoyl group covalently per subunit.</text>
</comment>
<dbReference type="EMBL" id="JALD01000042">
    <property type="protein sequence ID" value="EUD11251.1"/>
    <property type="molecule type" value="Genomic_DNA"/>
</dbReference>
<evidence type="ECO:0000256" key="14">
    <source>
        <dbReference type="HAMAP-Rule" id="MF_00446"/>
    </source>
</evidence>
<comment type="similarity">
    <text evidence="13 14">Belongs to the PanD family.</text>
</comment>
<sequence>MTRARARSQQRCGLNEEEEMQRKMLLGKLHRATVTQADLHYEGSCAIDQDFLDAVGILEYEAIDIYNVDNGERFSTYAIAGERGSKIISVNGAAARRAAVGDKLIICTYGMLPDEEARQHQPKVAYFDANNTMSRIAKAVPVQVA</sequence>
<dbReference type="PANTHER" id="PTHR21012">
    <property type="entry name" value="ASPARTATE 1-DECARBOXYLASE"/>
    <property type="match status" value="1"/>
</dbReference>
<accession>A0AAV3M5X5</accession>
<evidence type="ECO:0000313" key="19">
    <source>
        <dbReference type="EMBL" id="EUD11251.1"/>
    </source>
</evidence>
<evidence type="ECO:0000256" key="4">
    <source>
        <dbReference type="ARBA" id="ARBA00022793"/>
    </source>
</evidence>
<keyword evidence="3 14" id="KW-0566">Pantothenate biosynthesis</keyword>
<gene>
    <name evidence="14 19" type="primary">panD</name>
    <name evidence="19" type="ORF">HMPREF1563_1655</name>
</gene>
<dbReference type="EC" id="4.1.1.11" evidence="14"/>
<dbReference type="PIRSF" id="PIRSF006246">
    <property type="entry name" value="Asp_decarbox"/>
    <property type="match status" value="1"/>
</dbReference>
<dbReference type="InterPro" id="IPR003190">
    <property type="entry name" value="Asp_decarbox"/>
</dbReference>
<dbReference type="HAMAP" id="MF_00446">
    <property type="entry name" value="PanD"/>
    <property type="match status" value="1"/>
</dbReference>
<dbReference type="GO" id="GO:0015940">
    <property type="term" value="P:pantothenate biosynthetic process"/>
    <property type="evidence" value="ECO:0007669"/>
    <property type="project" value="UniProtKB-UniRule"/>
</dbReference>
<evidence type="ECO:0000313" key="20">
    <source>
        <dbReference type="Proteomes" id="UP000022311"/>
    </source>
</evidence>
<evidence type="ECO:0000256" key="1">
    <source>
        <dbReference type="ARBA" id="ARBA00004496"/>
    </source>
</evidence>
<comment type="pathway">
    <text evidence="12 14">Cofactor biosynthesis; (R)-pantothenate biosynthesis; beta-alanine from L-aspartate: step 1/1.</text>
</comment>
<evidence type="ECO:0000256" key="12">
    <source>
        <dbReference type="ARBA" id="ARBA00060717"/>
    </source>
</evidence>
<evidence type="ECO:0000256" key="7">
    <source>
        <dbReference type="ARBA" id="ARBA00023239"/>
    </source>
</evidence>
<evidence type="ECO:0000256" key="16">
    <source>
        <dbReference type="PIRSR" id="PIRSR006246-2"/>
    </source>
</evidence>
<protein>
    <recommendedName>
        <fullName evidence="14">Aspartate 1-decarboxylase</fullName>
        <ecNumber evidence="14">4.1.1.11</ecNumber>
    </recommendedName>
    <alternativeName>
        <fullName evidence="14">Aspartate alpha-decarboxylase</fullName>
    </alternativeName>
    <component>
        <recommendedName>
            <fullName evidence="14">Aspartate 1-decarboxylase beta chain</fullName>
        </recommendedName>
    </component>
    <component>
        <recommendedName>
            <fullName evidence="14">Aspartate 1-decarboxylase alpha chain</fullName>
        </recommendedName>
    </component>
</protein>
<organism evidence="19 20">
    <name type="scientific">Providencia alcalifaciens 205/92</name>
    <dbReference type="NCBI Taxonomy" id="1256988"/>
    <lineage>
        <taxon>Bacteria</taxon>
        <taxon>Pseudomonadati</taxon>
        <taxon>Pseudomonadota</taxon>
        <taxon>Gammaproteobacteria</taxon>
        <taxon>Enterobacterales</taxon>
        <taxon>Morganellaceae</taxon>
        <taxon>Providencia</taxon>
    </lineage>
</organism>
<feature type="binding site" evidence="14 16">
    <location>
        <position position="76"/>
    </location>
    <ligand>
        <name>substrate</name>
    </ligand>
</feature>
<evidence type="ECO:0000256" key="9">
    <source>
        <dbReference type="ARBA" id="ARBA00023317"/>
    </source>
</evidence>
<comment type="subunit">
    <text evidence="14">Heterooctamer of four alpha and four beta subunits.</text>
</comment>
<dbReference type="AlphaFoldDB" id="A0AAV3M5X5"/>
<dbReference type="InterPro" id="IPR009010">
    <property type="entry name" value="Asp_de-COase-like_dom_sf"/>
</dbReference>
<dbReference type="CDD" id="cd06919">
    <property type="entry name" value="Asp_decarbox"/>
    <property type="match status" value="1"/>
</dbReference>
<evidence type="ECO:0000256" key="3">
    <source>
        <dbReference type="ARBA" id="ARBA00022655"/>
    </source>
</evidence>
<evidence type="ECO:0000256" key="11">
    <source>
        <dbReference type="ARBA" id="ARBA00060001"/>
    </source>
</evidence>
<dbReference type="Proteomes" id="UP000022311">
    <property type="component" value="Unassembled WGS sequence"/>
</dbReference>
<dbReference type="GO" id="GO:0004068">
    <property type="term" value="F:aspartate 1-decarboxylase activity"/>
    <property type="evidence" value="ECO:0007669"/>
    <property type="project" value="UniProtKB-UniRule"/>
</dbReference>
<evidence type="ECO:0000256" key="6">
    <source>
        <dbReference type="ARBA" id="ARBA00023145"/>
    </source>
</evidence>
<feature type="binding site" evidence="14 16">
    <location>
        <begin position="92"/>
        <end position="94"/>
    </location>
    <ligand>
        <name>substrate</name>
    </ligand>
</feature>
<comment type="catalytic activity">
    <reaction evidence="10 14">
        <text>L-aspartate + H(+) = beta-alanine + CO2</text>
        <dbReference type="Rhea" id="RHEA:19497"/>
        <dbReference type="ChEBI" id="CHEBI:15378"/>
        <dbReference type="ChEBI" id="CHEBI:16526"/>
        <dbReference type="ChEBI" id="CHEBI:29991"/>
        <dbReference type="ChEBI" id="CHEBI:57966"/>
        <dbReference type="EC" id="4.1.1.11"/>
    </reaction>
</comment>
<proteinExistence type="inferred from homology"/>
<dbReference type="GO" id="GO:0006523">
    <property type="term" value="P:alanine biosynthetic process"/>
    <property type="evidence" value="ECO:0007669"/>
    <property type="project" value="InterPro"/>
</dbReference>
<evidence type="ECO:0000256" key="18">
    <source>
        <dbReference type="PIRSR" id="PIRSR006246-5"/>
    </source>
</evidence>
<dbReference type="PANTHER" id="PTHR21012:SF0">
    <property type="entry name" value="ASPARTATE 1-DECARBOXYLASE"/>
    <property type="match status" value="1"/>
</dbReference>
<feature type="chain" id="PRO_5043069087" description="Aspartate 1-decarboxylase alpha chain" evidence="14 18">
    <location>
        <begin position="44"/>
        <end position="145"/>
    </location>
</feature>
<feature type="chain" id="PRO_5043069088" description="Aspartate 1-decarboxylase beta chain" evidence="14 18">
    <location>
        <begin position="1"/>
        <end position="43"/>
    </location>
</feature>
<evidence type="ECO:0000256" key="17">
    <source>
        <dbReference type="PIRSR" id="PIRSR006246-3"/>
    </source>
</evidence>
<keyword evidence="5 14" id="KW-0068">Autocatalytic cleavage</keyword>
<dbReference type="NCBIfam" id="TIGR00223">
    <property type="entry name" value="panD"/>
    <property type="match status" value="1"/>
</dbReference>
<evidence type="ECO:0000256" key="15">
    <source>
        <dbReference type="PIRSR" id="PIRSR006246-1"/>
    </source>
</evidence>
<comment type="PTM">
    <text evidence="14 17">Is synthesized initially as an inactive proenzyme, which is activated by self-cleavage at a specific serine bond to produce a beta-subunit with a hydroxyl group at its C-terminus and an alpha-subunit with a pyruvoyl group at its N-terminus.</text>
</comment>
<evidence type="ECO:0000256" key="10">
    <source>
        <dbReference type="ARBA" id="ARBA00050402"/>
    </source>
</evidence>
<evidence type="ECO:0000256" key="13">
    <source>
        <dbReference type="ARBA" id="ARBA00061304"/>
    </source>
</evidence>
<keyword evidence="7 14" id="KW-0456">Lyase</keyword>
<dbReference type="Pfam" id="PF02261">
    <property type="entry name" value="Asp_decarbox"/>
    <property type="match status" value="1"/>
</dbReference>
<keyword evidence="2 14" id="KW-0963">Cytoplasm</keyword>